<evidence type="ECO:0000256" key="1">
    <source>
        <dbReference type="ARBA" id="ARBA00022676"/>
    </source>
</evidence>
<dbReference type="PANTHER" id="PTHR22916">
    <property type="entry name" value="GLYCOSYLTRANSFERASE"/>
    <property type="match status" value="1"/>
</dbReference>
<dbReference type="SUPFAM" id="SSF53448">
    <property type="entry name" value="Nucleotide-diphospho-sugar transferases"/>
    <property type="match status" value="1"/>
</dbReference>
<evidence type="ECO:0000313" key="4">
    <source>
        <dbReference type="EMBL" id="RDU24430.1"/>
    </source>
</evidence>
<organism evidence="4 5">
    <name type="scientific">Anaerosacchariphilus polymeriproducens</name>
    <dbReference type="NCBI Taxonomy" id="1812858"/>
    <lineage>
        <taxon>Bacteria</taxon>
        <taxon>Bacillati</taxon>
        <taxon>Bacillota</taxon>
        <taxon>Clostridia</taxon>
        <taxon>Lachnospirales</taxon>
        <taxon>Lachnospiraceae</taxon>
        <taxon>Anaerosacchariphilus</taxon>
    </lineage>
</organism>
<keyword evidence="1" id="KW-0328">Glycosyltransferase</keyword>
<name>A0A371AY65_9FIRM</name>
<dbReference type="OrthoDB" id="1640114at2"/>
<evidence type="ECO:0000259" key="3">
    <source>
        <dbReference type="Pfam" id="PF00535"/>
    </source>
</evidence>
<accession>A0A371AY65</accession>
<dbReference type="GO" id="GO:0016757">
    <property type="term" value="F:glycosyltransferase activity"/>
    <property type="evidence" value="ECO:0007669"/>
    <property type="project" value="UniProtKB-KW"/>
</dbReference>
<dbReference type="InterPro" id="IPR001173">
    <property type="entry name" value="Glyco_trans_2-like"/>
</dbReference>
<dbReference type="PANTHER" id="PTHR22916:SF51">
    <property type="entry name" value="GLYCOSYLTRANSFERASE EPSH-RELATED"/>
    <property type="match status" value="1"/>
</dbReference>
<proteinExistence type="predicted"/>
<protein>
    <submittedName>
        <fullName evidence="4">Glycosyltransferase family 2 protein</fullName>
    </submittedName>
</protein>
<dbReference type="Proteomes" id="UP000255036">
    <property type="component" value="Unassembled WGS sequence"/>
</dbReference>
<reference evidence="4 5" key="1">
    <citation type="submission" date="2018-07" db="EMBL/GenBank/DDBJ databases">
        <title>Anaerosacharophilus polymeroproducens gen. nov. sp. nov., an anaerobic bacterium isolated from salt field.</title>
        <authorList>
            <person name="Kim W."/>
            <person name="Yang S.-H."/>
            <person name="Oh J."/>
            <person name="Lee J.-H."/>
            <person name="Kwon K.K."/>
        </authorList>
    </citation>
    <scope>NUCLEOTIDE SEQUENCE [LARGE SCALE GENOMIC DNA]</scope>
    <source>
        <strain evidence="4 5">MCWD5</strain>
    </source>
</reference>
<feature type="domain" description="Glycosyltransferase 2-like" evidence="3">
    <location>
        <begin position="6"/>
        <end position="146"/>
    </location>
</feature>
<dbReference type="RefSeq" id="WP_115480663.1">
    <property type="nucleotide sequence ID" value="NZ_QRCT01000012.1"/>
</dbReference>
<dbReference type="EMBL" id="QRCT01000012">
    <property type="protein sequence ID" value="RDU24430.1"/>
    <property type="molecule type" value="Genomic_DNA"/>
</dbReference>
<dbReference type="CDD" id="cd00761">
    <property type="entry name" value="Glyco_tranf_GTA_type"/>
    <property type="match status" value="1"/>
</dbReference>
<keyword evidence="2 4" id="KW-0808">Transferase</keyword>
<dbReference type="InterPro" id="IPR029044">
    <property type="entry name" value="Nucleotide-diphossugar_trans"/>
</dbReference>
<gene>
    <name evidence="4" type="ORF">DWV06_02835</name>
</gene>
<keyword evidence="5" id="KW-1185">Reference proteome</keyword>
<comment type="caution">
    <text evidence="4">The sequence shown here is derived from an EMBL/GenBank/DDBJ whole genome shotgun (WGS) entry which is preliminary data.</text>
</comment>
<evidence type="ECO:0000313" key="5">
    <source>
        <dbReference type="Proteomes" id="UP000255036"/>
    </source>
</evidence>
<dbReference type="AlphaFoldDB" id="A0A371AY65"/>
<sequence length="324" mass="37677">MSEKVSIVIPVYNSEAFLEDCVECILNQTYKNIEIILIDDGSTDNSYQILEILQKDHPSIIRIYHQENMGTGATRNRGILYAVGTYLMFADNDDTMSPDYIETMVNLIKKTDSDMVVGGCHRVTESGKTIFKHRLNAHAWSKFRMTTPWGRIMRTRFVLENHLKFGEFVLGEDAYFTISAYNASPKIVTTDYIGYHWVDHPKSVSNTVQKQAVSDPFPLLEGLLNRNEVCRNITKNELDYFIIKYLMFHLTHIAKTVTTDQLYESMQQYFEWLDSNLPGYMTNQLLGVFSPKGEQVSIRLFVWLMVKMSMKKKRLLMKFFKRFS</sequence>
<evidence type="ECO:0000256" key="2">
    <source>
        <dbReference type="ARBA" id="ARBA00022679"/>
    </source>
</evidence>
<dbReference type="Pfam" id="PF00535">
    <property type="entry name" value="Glycos_transf_2"/>
    <property type="match status" value="1"/>
</dbReference>
<dbReference type="Gene3D" id="3.90.550.10">
    <property type="entry name" value="Spore Coat Polysaccharide Biosynthesis Protein SpsA, Chain A"/>
    <property type="match status" value="1"/>
</dbReference>